<evidence type="ECO:0000313" key="3">
    <source>
        <dbReference type="Proteomes" id="UP000286801"/>
    </source>
</evidence>
<comment type="caution">
    <text evidence="2">The sequence shown here is derived from an EMBL/GenBank/DDBJ whole genome shotgun (WGS) entry which is preliminary data.</text>
</comment>
<keyword evidence="1" id="KW-1133">Transmembrane helix</keyword>
<name>A0A432G8K9_9DELT</name>
<dbReference type="Proteomes" id="UP000286801">
    <property type="component" value="Unassembled WGS sequence"/>
</dbReference>
<evidence type="ECO:0000313" key="2">
    <source>
        <dbReference type="EMBL" id="RTZ79985.1"/>
    </source>
</evidence>
<reference evidence="2 3" key="1">
    <citation type="submission" date="2018-06" db="EMBL/GenBank/DDBJ databases">
        <title>Combined omics and stable isotope probing to characterize newly discovered Mariana Back-Arc vent microbial communities.</title>
        <authorList>
            <person name="Trembath-Reichert E."/>
            <person name="Huber J.A."/>
        </authorList>
    </citation>
    <scope>NUCLEOTIDE SEQUENCE [LARGE SCALE GENOMIC DNA]</scope>
    <source>
        <strain evidence="2">MAG 63_1</strain>
    </source>
</reference>
<keyword evidence="1" id="KW-0812">Transmembrane</keyword>
<dbReference type="AlphaFoldDB" id="A0A432G8K9"/>
<accession>A0A432G8K9</accession>
<organism evidence="2 3">
    <name type="scientific">SAR324 cluster bacterium</name>
    <dbReference type="NCBI Taxonomy" id="2024889"/>
    <lineage>
        <taxon>Bacteria</taxon>
        <taxon>Deltaproteobacteria</taxon>
        <taxon>SAR324 cluster</taxon>
    </lineage>
</organism>
<dbReference type="EMBL" id="QNZL01000116">
    <property type="protein sequence ID" value="RTZ79985.1"/>
    <property type="molecule type" value="Genomic_DNA"/>
</dbReference>
<evidence type="ECO:0000256" key="1">
    <source>
        <dbReference type="SAM" id="Phobius"/>
    </source>
</evidence>
<feature type="transmembrane region" description="Helical" evidence="1">
    <location>
        <begin position="12"/>
        <end position="31"/>
    </location>
</feature>
<gene>
    <name evidence="2" type="ORF">DSY97_04340</name>
</gene>
<protein>
    <submittedName>
        <fullName evidence="2">Uncharacterized protein</fullName>
    </submittedName>
</protein>
<keyword evidence="1" id="KW-0472">Membrane</keyword>
<proteinExistence type="predicted"/>
<sequence>MEGRNLKKYIKLLLIIQIYMIMLFSAGFLRIPPAHAFFEEQVKYGFEHRWLPMLVETAPEKRFQAMQAFLTYPEWGLPVLRNSIKTPESDNHSWQIAMLIGMLGDASDIPLLLTSWRQLDKHERSEVWLGAMQRLYWKNYVPSKIIPKLKSLSVKYSKNVAEGDKDSNKSDLLYEIVNPAPVSRLIRVTLQFWQTRIQEKLPAKYFLIPAGGLLKTTMPVRILPVAHAKSVRLDFRIWEVGVSEPLFHRTVSIPSTGF</sequence>